<reference evidence="3" key="1">
    <citation type="submission" date="2023-03" db="EMBL/GenBank/DDBJ databases">
        <title>Massive genome expansion in bonnet fungi (Mycena s.s.) driven by repeated elements and novel gene families across ecological guilds.</title>
        <authorList>
            <consortium name="Lawrence Berkeley National Laboratory"/>
            <person name="Harder C.B."/>
            <person name="Miyauchi S."/>
            <person name="Viragh M."/>
            <person name="Kuo A."/>
            <person name="Thoen E."/>
            <person name="Andreopoulos B."/>
            <person name="Lu D."/>
            <person name="Skrede I."/>
            <person name="Drula E."/>
            <person name="Henrissat B."/>
            <person name="Morin E."/>
            <person name="Kohler A."/>
            <person name="Barry K."/>
            <person name="LaButti K."/>
            <person name="Morin E."/>
            <person name="Salamov A."/>
            <person name="Lipzen A."/>
            <person name="Mereny Z."/>
            <person name="Hegedus B."/>
            <person name="Baldrian P."/>
            <person name="Stursova M."/>
            <person name="Weitz H."/>
            <person name="Taylor A."/>
            <person name="Grigoriev I.V."/>
            <person name="Nagy L.G."/>
            <person name="Martin F."/>
            <person name="Kauserud H."/>
        </authorList>
    </citation>
    <scope>NUCLEOTIDE SEQUENCE</scope>
    <source>
        <strain evidence="3">CBHHK182m</strain>
    </source>
</reference>
<dbReference type="EMBL" id="JARKIB010000332">
    <property type="protein sequence ID" value="KAJ7714007.1"/>
    <property type="molecule type" value="Genomic_DNA"/>
</dbReference>
<evidence type="ECO:0000313" key="4">
    <source>
        <dbReference type="Proteomes" id="UP001215598"/>
    </source>
</evidence>
<dbReference type="AlphaFoldDB" id="A0AAD7H8B3"/>
<evidence type="ECO:0000256" key="2">
    <source>
        <dbReference type="SAM" id="SignalP"/>
    </source>
</evidence>
<feature type="signal peptide" evidence="2">
    <location>
        <begin position="1"/>
        <end position="20"/>
    </location>
</feature>
<proteinExistence type="predicted"/>
<feature type="chain" id="PRO_5042141571" description="Secreted protein" evidence="2">
    <location>
        <begin position="21"/>
        <end position="104"/>
    </location>
</feature>
<accession>A0AAD7H8B3</accession>
<evidence type="ECO:0000313" key="3">
    <source>
        <dbReference type="EMBL" id="KAJ7714007.1"/>
    </source>
</evidence>
<keyword evidence="2" id="KW-0732">Signal</keyword>
<evidence type="ECO:0000256" key="1">
    <source>
        <dbReference type="SAM" id="MobiDB-lite"/>
    </source>
</evidence>
<dbReference type="Proteomes" id="UP001215598">
    <property type="component" value="Unassembled WGS sequence"/>
</dbReference>
<organism evidence="3 4">
    <name type="scientific">Mycena metata</name>
    <dbReference type="NCBI Taxonomy" id="1033252"/>
    <lineage>
        <taxon>Eukaryota</taxon>
        <taxon>Fungi</taxon>
        <taxon>Dikarya</taxon>
        <taxon>Basidiomycota</taxon>
        <taxon>Agaricomycotina</taxon>
        <taxon>Agaricomycetes</taxon>
        <taxon>Agaricomycetidae</taxon>
        <taxon>Agaricales</taxon>
        <taxon>Marasmiineae</taxon>
        <taxon>Mycenaceae</taxon>
        <taxon>Mycena</taxon>
    </lineage>
</organism>
<feature type="compositionally biased region" description="Basic residues" evidence="1">
    <location>
        <begin position="39"/>
        <end position="53"/>
    </location>
</feature>
<keyword evidence="4" id="KW-1185">Reference proteome</keyword>
<comment type="caution">
    <text evidence="3">The sequence shown here is derived from an EMBL/GenBank/DDBJ whole genome shotgun (WGS) entry which is preliminary data.</text>
</comment>
<protein>
    <recommendedName>
        <fullName evidence="5">Secreted protein</fullName>
    </recommendedName>
</protein>
<evidence type="ECO:0008006" key="5">
    <source>
        <dbReference type="Google" id="ProtNLM"/>
    </source>
</evidence>
<feature type="region of interest" description="Disordered" evidence="1">
    <location>
        <begin position="26"/>
        <end position="64"/>
    </location>
</feature>
<sequence>MDPKARGLCLSLSIFLCRNAAIFTSQSTQDPPGILREGPRKRAAGHLTTRKHGPSSQAATGLNDKDREVKWQPILGWEEMPRLPRFAAALTRSDAALPRRWLCY</sequence>
<name>A0AAD7H8B3_9AGAR</name>
<gene>
    <name evidence="3" type="ORF">B0H16DRAFT_1478279</name>
</gene>